<feature type="compositionally biased region" description="Polar residues" evidence="1">
    <location>
        <begin position="15"/>
        <end position="25"/>
    </location>
</feature>
<evidence type="ECO:0000313" key="3">
    <source>
        <dbReference type="Proteomes" id="UP000017052"/>
    </source>
</evidence>
<organism evidence="2 3">
    <name type="scientific">Propionibacterium acidifaciens F0233</name>
    <dbReference type="NCBI Taxonomy" id="553198"/>
    <lineage>
        <taxon>Bacteria</taxon>
        <taxon>Bacillati</taxon>
        <taxon>Actinomycetota</taxon>
        <taxon>Actinomycetes</taxon>
        <taxon>Propionibacteriales</taxon>
        <taxon>Propionibacteriaceae</taxon>
        <taxon>Propionibacterium</taxon>
    </lineage>
</organism>
<comment type="caution">
    <text evidence="2">The sequence shown here is derived from an EMBL/GenBank/DDBJ whole genome shotgun (WGS) entry which is preliminary data.</text>
</comment>
<feature type="region of interest" description="Disordered" evidence="1">
    <location>
        <begin position="15"/>
        <end position="36"/>
    </location>
</feature>
<name>U2RP44_9ACTN</name>
<evidence type="ECO:0008006" key="4">
    <source>
        <dbReference type="Google" id="ProtNLM"/>
    </source>
</evidence>
<evidence type="ECO:0000313" key="2">
    <source>
        <dbReference type="EMBL" id="ERK52467.1"/>
    </source>
</evidence>
<gene>
    <name evidence="2" type="ORF">HMPREF0682_2525</name>
</gene>
<dbReference type="AlphaFoldDB" id="U2RP44"/>
<keyword evidence="3" id="KW-1185">Reference proteome</keyword>
<protein>
    <recommendedName>
        <fullName evidence="4">Endonuclease/exonuclease/phosphatase domain protein</fullName>
    </recommendedName>
</protein>
<dbReference type="Proteomes" id="UP000017052">
    <property type="component" value="Unassembled WGS sequence"/>
</dbReference>
<evidence type="ECO:0000256" key="1">
    <source>
        <dbReference type="SAM" id="MobiDB-lite"/>
    </source>
</evidence>
<reference evidence="2" key="1">
    <citation type="submission" date="2013-08" db="EMBL/GenBank/DDBJ databases">
        <authorList>
            <person name="Durkin A.S."/>
            <person name="Haft D.R."/>
            <person name="McCorrison J."/>
            <person name="Torralba M."/>
            <person name="Gillis M."/>
            <person name="Haft D.H."/>
            <person name="Methe B."/>
            <person name="Sutton G."/>
            <person name="Nelson K.E."/>
        </authorList>
    </citation>
    <scope>NUCLEOTIDE SEQUENCE [LARGE SCALE GENOMIC DNA]</scope>
    <source>
        <strain evidence="2">F0233</strain>
    </source>
</reference>
<feature type="compositionally biased region" description="Basic and acidic residues" evidence="1">
    <location>
        <begin position="26"/>
        <end position="36"/>
    </location>
</feature>
<sequence length="54" mass="5772">MQVFTLLLGNGSDVLSSPRTAVSATTERDADPSARVSDHCPVVVEYDVDSLPRP</sequence>
<accession>U2RP44</accession>
<proteinExistence type="predicted"/>
<dbReference type="EMBL" id="ACVN02000257">
    <property type="protein sequence ID" value="ERK52467.1"/>
    <property type="molecule type" value="Genomic_DNA"/>
</dbReference>